<comment type="similarity">
    <text evidence="2">Belongs to the tyrosyl-DNA phosphodiesterase family.</text>
</comment>
<keyword evidence="7" id="KW-0234">DNA repair</keyword>
<comment type="caution">
    <text evidence="12">The sequence shown here is derived from an EMBL/GenBank/DDBJ whole genome shotgun (WGS) entry which is preliminary data.</text>
</comment>
<evidence type="ECO:0000256" key="8">
    <source>
        <dbReference type="ARBA" id="ARBA00023242"/>
    </source>
</evidence>
<name>A0A1Y2FX18_9BASI</name>
<keyword evidence="3" id="KW-0540">Nuclease</keyword>
<feature type="active site" description="Nucleophile" evidence="9">
    <location>
        <position position="270"/>
    </location>
</feature>
<dbReference type="InterPro" id="IPR010347">
    <property type="entry name" value="Tdp1"/>
</dbReference>
<comment type="subcellular location">
    <subcellularLocation>
        <location evidence="1">Nucleus</location>
    </subcellularLocation>
</comment>
<sequence length="605" mass="67711">MTEARKAAYLSPLIRELCYSLDPELMTEFERTDGRMNGPNSQALLDRPLGSWNPDLHEVDEAQAMDVDEEEYQNGDTSPSLAQAQSEEVDDQVAWAQQFEEADAESLERLRTTYSAVGAFPFTPSAPEAASSADLLPKFAKGAIRITRTPNRQLRNTPNTIRLDEICRKESLQSMWMTSFLIAEAEIFPFLPFNGSGPHSQRDAPVYISREIDADMMRKVLAKGLGEDSIKPTVPLKDLGLLSPVLAGMYEDLCGKDCRMIYPWASGICHSKAMVIEYKECLLVCITSSNLMRIDLELGDNAYWIQTFPRLRPDQQHDEHETEWRLFDHMEALGAHDFLDRVREKFDFSACRVELFTSVPGTKKGSQLEEYGILRLAKLVREIVPSKEERKKLAIEVCAGSIGKLSPAWVAQALHFLTGGKPSRAFPMLDSLNTPQPATELTIVYPSVENVKRCDPDAIQAASNIGCSLNGTDYAGWLGAPSWIRSYFHEYISKDRGRLFHLKQLIWLSPSTSSTSPPPLIAFGSANFSQAALGVVERLRNGEAKITMNNFELGVVVRGKDWVEMLERGSQWEDGITYKRAAPRYASGAKPWNSPAWTKKAGEEL</sequence>
<dbReference type="Pfam" id="PF06087">
    <property type="entry name" value="Tyr-DNA_phospho"/>
    <property type="match status" value="1"/>
</dbReference>
<evidence type="ECO:0000256" key="7">
    <source>
        <dbReference type="ARBA" id="ARBA00023204"/>
    </source>
</evidence>
<keyword evidence="5" id="KW-0378">Hydrolase</keyword>
<feature type="active site" description="Proton donor/acceptor" evidence="9">
    <location>
        <position position="501"/>
    </location>
</feature>
<keyword evidence="4" id="KW-0227">DNA damage</keyword>
<dbReference type="PANTHER" id="PTHR12415">
    <property type="entry name" value="TYROSYL-DNA PHOSPHODIESTERASE 1"/>
    <property type="match status" value="1"/>
</dbReference>
<dbReference type="STRING" id="106004.A0A1Y2FX18"/>
<dbReference type="GO" id="GO:0003697">
    <property type="term" value="F:single-stranded DNA binding"/>
    <property type="evidence" value="ECO:0007669"/>
    <property type="project" value="TreeGrafter"/>
</dbReference>
<protein>
    <submittedName>
        <fullName evidence="12">Tyrosyl-DNA phosphodiesterase-domain-containing protein</fullName>
    </submittedName>
</protein>
<evidence type="ECO:0000256" key="1">
    <source>
        <dbReference type="ARBA" id="ARBA00004123"/>
    </source>
</evidence>
<evidence type="ECO:0000313" key="12">
    <source>
        <dbReference type="EMBL" id="ORY88588.1"/>
    </source>
</evidence>
<evidence type="ECO:0000256" key="2">
    <source>
        <dbReference type="ARBA" id="ARBA00010205"/>
    </source>
</evidence>
<evidence type="ECO:0000256" key="11">
    <source>
        <dbReference type="PIRSR" id="PIRSR610347-3"/>
    </source>
</evidence>
<evidence type="ECO:0000256" key="9">
    <source>
        <dbReference type="PIRSR" id="PIRSR610347-1"/>
    </source>
</evidence>
<evidence type="ECO:0000256" key="3">
    <source>
        <dbReference type="ARBA" id="ARBA00022722"/>
    </source>
</evidence>
<gene>
    <name evidence="12" type="ORF">BCR35DRAFT_350832</name>
</gene>
<evidence type="ECO:0000256" key="5">
    <source>
        <dbReference type="ARBA" id="ARBA00022801"/>
    </source>
</evidence>
<reference evidence="12 13" key="1">
    <citation type="submission" date="2016-07" db="EMBL/GenBank/DDBJ databases">
        <title>Pervasive Adenine N6-methylation of Active Genes in Fungi.</title>
        <authorList>
            <consortium name="DOE Joint Genome Institute"/>
            <person name="Mondo S.J."/>
            <person name="Dannebaum R.O."/>
            <person name="Kuo R.C."/>
            <person name="Labutti K."/>
            <person name="Haridas S."/>
            <person name="Kuo A."/>
            <person name="Salamov A."/>
            <person name="Ahrendt S.R."/>
            <person name="Lipzen A."/>
            <person name="Sullivan W."/>
            <person name="Andreopoulos W.B."/>
            <person name="Clum A."/>
            <person name="Lindquist E."/>
            <person name="Daum C."/>
            <person name="Ramamoorthy G.K."/>
            <person name="Gryganskyi A."/>
            <person name="Culley D."/>
            <person name="Magnuson J.K."/>
            <person name="James T.Y."/>
            <person name="O'Malley M.A."/>
            <person name="Stajich J.E."/>
            <person name="Spatafora J.W."/>
            <person name="Visel A."/>
            <person name="Grigoriev I.V."/>
        </authorList>
    </citation>
    <scope>NUCLEOTIDE SEQUENCE [LARGE SCALE GENOMIC DNA]</scope>
    <source>
        <strain evidence="12 13">62-1032</strain>
    </source>
</reference>
<organism evidence="12 13">
    <name type="scientific">Leucosporidium creatinivorum</name>
    <dbReference type="NCBI Taxonomy" id="106004"/>
    <lineage>
        <taxon>Eukaryota</taxon>
        <taxon>Fungi</taxon>
        <taxon>Dikarya</taxon>
        <taxon>Basidiomycota</taxon>
        <taxon>Pucciniomycotina</taxon>
        <taxon>Microbotryomycetes</taxon>
        <taxon>Leucosporidiales</taxon>
        <taxon>Leucosporidium</taxon>
    </lineage>
</organism>
<keyword evidence="13" id="KW-1185">Reference proteome</keyword>
<evidence type="ECO:0000313" key="13">
    <source>
        <dbReference type="Proteomes" id="UP000193467"/>
    </source>
</evidence>
<dbReference type="GO" id="GO:0005634">
    <property type="term" value="C:nucleus"/>
    <property type="evidence" value="ECO:0007669"/>
    <property type="project" value="UniProtKB-SubCell"/>
</dbReference>
<keyword evidence="8" id="KW-0539">Nucleus</keyword>
<dbReference type="GO" id="GO:0006281">
    <property type="term" value="P:DNA repair"/>
    <property type="evidence" value="ECO:0007669"/>
    <property type="project" value="UniProtKB-KW"/>
</dbReference>
<evidence type="ECO:0000256" key="6">
    <source>
        <dbReference type="ARBA" id="ARBA00022839"/>
    </source>
</evidence>
<dbReference type="OrthoDB" id="3907302at2759"/>
<dbReference type="SUPFAM" id="SSF56024">
    <property type="entry name" value="Phospholipase D/nuclease"/>
    <property type="match status" value="2"/>
</dbReference>
<evidence type="ECO:0000256" key="4">
    <source>
        <dbReference type="ARBA" id="ARBA00022763"/>
    </source>
</evidence>
<dbReference type="GO" id="GO:0017005">
    <property type="term" value="F:3'-tyrosyl-DNA phosphodiesterase activity"/>
    <property type="evidence" value="ECO:0007669"/>
    <property type="project" value="TreeGrafter"/>
</dbReference>
<keyword evidence="6" id="KW-0269">Exonuclease</keyword>
<dbReference type="AlphaFoldDB" id="A0A1Y2FX18"/>
<dbReference type="GO" id="GO:0003690">
    <property type="term" value="F:double-stranded DNA binding"/>
    <property type="evidence" value="ECO:0007669"/>
    <property type="project" value="TreeGrafter"/>
</dbReference>
<dbReference type="GO" id="GO:0004527">
    <property type="term" value="F:exonuclease activity"/>
    <property type="evidence" value="ECO:0007669"/>
    <property type="project" value="UniProtKB-KW"/>
</dbReference>
<dbReference type="PANTHER" id="PTHR12415:SF0">
    <property type="entry name" value="TYROSYL-DNA PHOSPHODIESTERASE 1"/>
    <property type="match status" value="1"/>
</dbReference>
<dbReference type="InParanoid" id="A0A1Y2FX18"/>
<proteinExistence type="inferred from homology"/>
<evidence type="ECO:0000256" key="10">
    <source>
        <dbReference type="PIRSR" id="PIRSR610347-2"/>
    </source>
</evidence>
<feature type="binding site" evidence="10">
    <location>
        <position position="503"/>
    </location>
    <ligand>
        <name>substrate</name>
    </ligand>
</feature>
<feature type="binding site" evidence="10">
    <location>
        <position position="272"/>
    </location>
    <ligand>
        <name>substrate</name>
    </ligand>
</feature>
<feature type="site" description="Interaction with DNA" evidence="11">
    <location>
        <position position="529"/>
    </location>
</feature>
<dbReference type="Gene3D" id="3.30.870.10">
    <property type="entry name" value="Endonuclease Chain A"/>
    <property type="match status" value="2"/>
</dbReference>
<accession>A0A1Y2FX18</accession>
<dbReference type="Proteomes" id="UP000193467">
    <property type="component" value="Unassembled WGS sequence"/>
</dbReference>
<dbReference type="EMBL" id="MCGR01000009">
    <property type="protein sequence ID" value="ORY88588.1"/>
    <property type="molecule type" value="Genomic_DNA"/>
</dbReference>